<dbReference type="GO" id="GO:0003677">
    <property type="term" value="F:DNA binding"/>
    <property type="evidence" value="ECO:0007669"/>
    <property type="project" value="UniProtKB-UniRule"/>
</dbReference>
<dbReference type="AlphaFoldDB" id="A0A641ALT4"/>
<name>A0A641ALT4_9ACTN</name>
<comment type="caution">
    <text evidence="4">The sequence shown here is derived from an EMBL/GenBank/DDBJ whole genome shotgun (WGS) entry which is preliminary data.</text>
</comment>
<dbReference type="CDD" id="cd06578">
    <property type="entry name" value="HemD"/>
    <property type="match status" value="1"/>
</dbReference>
<organism evidence="4 5">
    <name type="scientific">Aeromicrobium fastidiosum</name>
    <dbReference type="NCBI Taxonomy" id="52699"/>
    <lineage>
        <taxon>Bacteria</taxon>
        <taxon>Bacillati</taxon>
        <taxon>Actinomycetota</taxon>
        <taxon>Actinomycetes</taxon>
        <taxon>Propionibacteriales</taxon>
        <taxon>Nocardioidaceae</taxon>
        <taxon>Aeromicrobium</taxon>
    </lineage>
</organism>
<dbReference type="NCBIfam" id="NF005568">
    <property type="entry name" value="PRK07239.1"/>
    <property type="match status" value="1"/>
</dbReference>
<reference evidence="4" key="1">
    <citation type="submission" date="2019-09" db="EMBL/GenBank/DDBJ databases">
        <authorList>
            <person name="Li J."/>
        </authorList>
    </citation>
    <scope>NUCLEOTIDE SEQUENCE [LARGE SCALE GENOMIC DNA]</scope>
    <source>
        <strain evidence="4">NRBC 14897</strain>
    </source>
</reference>
<protein>
    <submittedName>
        <fullName evidence="4">Uroporphyrinogen-III synthase</fullName>
        <ecNumber evidence="4">4.2.1.75</ecNumber>
    </submittedName>
</protein>
<feature type="domain" description="OmpR/PhoB-type" evidence="3">
    <location>
        <begin position="275"/>
        <end position="376"/>
    </location>
</feature>
<dbReference type="SMART" id="SM00862">
    <property type="entry name" value="Trans_reg_C"/>
    <property type="match status" value="1"/>
</dbReference>
<dbReference type="SUPFAM" id="SSF46894">
    <property type="entry name" value="C-terminal effector domain of the bipartite response regulators"/>
    <property type="match status" value="1"/>
</dbReference>
<dbReference type="GO" id="GO:0004852">
    <property type="term" value="F:uroporphyrinogen-III synthase activity"/>
    <property type="evidence" value="ECO:0007669"/>
    <property type="project" value="UniProtKB-EC"/>
</dbReference>
<evidence type="ECO:0000313" key="4">
    <source>
        <dbReference type="EMBL" id="KAA1376620.1"/>
    </source>
</evidence>
<dbReference type="InterPro" id="IPR036108">
    <property type="entry name" value="4pyrrol_syn_uPrphyn_synt_sf"/>
</dbReference>
<dbReference type="PANTHER" id="PTHR40082">
    <property type="entry name" value="BLR5956 PROTEIN"/>
    <property type="match status" value="1"/>
</dbReference>
<dbReference type="Proteomes" id="UP001515100">
    <property type="component" value="Unassembled WGS sequence"/>
</dbReference>
<dbReference type="SUPFAM" id="SSF69618">
    <property type="entry name" value="HemD-like"/>
    <property type="match status" value="1"/>
</dbReference>
<keyword evidence="5" id="KW-1185">Reference proteome</keyword>
<dbReference type="OrthoDB" id="213853at2"/>
<sequence>MGRDRRRDGVTTLGPVLAGTQILVTAQRRASDLSLALGRRGAEVTVAASLGVESHIDEDTLLAQTRQMIATGTDIVVVTTGIGFRGWLDTAEAAGIGHDLVEALQAVRLVARGPKARGALQAAGLTPDWVAESETSAEIADFLVAEGVEGMTIAVQHHGAGDDGLEKRLAAVGGRPFGLVVYRWGPPPDPAAVDRSVRDAACGAYDSVVFTSAPGASAWLGAVRAAGVEDELRRLEKDRRVVLAAVGHVTADPLRSAGFDPLLPDRARLGALVRSLVMYLGDASVSVSTTAGDLRVRATAATLDHAVLPVSPSGLAILRMLASEPGVVRSREELLAVLPGESDDPHSAEVAVARLREAIGRPIVQTVVKRGYRLAVGEVAS</sequence>
<evidence type="ECO:0000259" key="3">
    <source>
        <dbReference type="PROSITE" id="PS51755"/>
    </source>
</evidence>
<dbReference type="EC" id="4.2.1.75" evidence="4"/>
<dbReference type="Pfam" id="PF00486">
    <property type="entry name" value="Trans_reg_C"/>
    <property type="match status" value="1"/>
</dbReference>
<dbReference type="InterPro" id="IPR039793">
    <property type="entry name" value="UROS/Hem4"/>
</dbReference>
<dbReference type="Gene3D" id="1.10.10.10">
    <property type="entry name" value="Winged helix-like DNA-binding domain superfamily/Winged helix DNA-binding domain"/>
    <property type="match status" value="1"/>
</dbReference>
<dbReference type="PANTHER" id="PTHR40082:SF1">
    <property type="entry name" value="BLR5956 PROTEIN"/>
    <property type="match status" value="1"/>
</dbReference>
<dbReference type="GO" id="GO:0000160">
    <property type="term" value="P:phosphorelay signal transduction system"/>
    <property type="evidence" value="ECO:0007669"/>
    <property type="project" value="InterPro"/>
</dbReference>
<dbReference type="PROSITE" id="PS51755">
    <property type="entry name" value="OMPR_PHOB"/>
    <property type="match status" value="1"/>
</dbReference>
<proteinExistence type="predicted"/>
<evidence type="ECO:0000256" key="2">
    <source>
        <dbReference type="PROSITE-ProRule" id="PRU01091"/>
    </source>
</evidence>
<dbReference type="Pfam" id="PF02602">
    <property type="entry name" value="HEM4"/>
    <property type="match status" value="1"/>
</dbReference>
<accession>A0A641ALT4</accession>
<dbReference type="InterPro" id="IPR001867">
    <property type="entry name" value="OmpR/PhoB-type_DNA-bd"/>
</dbReference>
<dbReference type="Gene3D" id="3.40.50.10090">
    <property type="match status" value="2"/>
</dbReference>
<dbReference type="EMBL" id="SDPP02000003">
    <property type="protein sequence ID" value="KAA1376620.1"/>
    <property type="molecule type" value="Genomic_DNA"/>
</dbReference>
<dbReference type="CDD" id="cd00383">
    <property type="entry name" value="trans_reg_C"/>
    <property type="match status" value="1"/>
</dbReference>
<evidence type="ECO:0000313" key="5">
    <source>
        <dbReference type="Proteomes" id="UP001515100"/>
    </source>
</evidence>
<feature type="DNA-binding region" description="OmpR/PhoB-type" evidence="2">
    <location>
        <begin position="275"/>
        <end position="376"/>
    </location>
</feature>
<evidence type="ECO:0000256" key="1">
    <source>
        <dbReference type="ARBA" id="ARBA00023125"/>
    </source>
</evidence>
<dbReference type="GO" id="GO:0006355">
    <property type="term" value="P:regulation of DNA-templated transcription"/>
    <property type="evidence" value="ECO:0007669"/>
    <property type="project" value="InterPro"/>
</dbReference>
<gene>
    <name evidence="4" type="ORF">ESP62_013700</name>
</gene>
<keyword evidence="1 2" id="KW-0238">DNA-binding</keyword>
<dbReference type="GO" id="GO:0006780">
    <property type="term" value="P:uroporphyrinogen III biosynthetic process"/>
    <property type="evidence" value="ECO:0007669"/>
    <property type="project" value="InterPro"/>
</dbReference>
<keyword evidence="4" id="KW-0456">Lyase</keyword>
<dbReference type="InterPro" id="IPR003754">
    <property type="entry name" value="4pyrrol_synth_uPrphyn_synth"/>
</dbReference>
<dbReference type="InterPro" id="IPR036388">
    <property type="entry name" value="WH-like_DNA-bd_sf"/>
</dbReference>
<dbReference type="InterPro" id="IPR016032">
    <property type="entry name" value="Sig_transdc_resp-reg_C-effctor"/>
</dbReference>